<keyword evidence="3 5" id="KW-0288">FMN</keyword>
<dbReference type="PANTHER" id="PTHR10851:SF0">
    <property type="entry name" value="PYRIDOXINE-5'-PHOSPHATE OXIDASE"/>
    <property type="match status" value="1"/>
</dbReference>
<dbReference type="EC" id="1.4.3.5" evidence="5"/>
<comment type="subunit">
    <text evidence="5">Homodimer.</text>
</comment>
<dbReference type="HAMAP" id="MF_01629">
    <property type="entry name" value="PdxH"/>
    <property type="match status" value="1"/>
</dbReference>
<dbReference type="InterPro" id="IPR000659">
    <property type="entry name" value="Pyridox_Oxase"/>
</dbReference>
<feature type="binding site" evidence="5">
    <location>
        <begin position="78"/>
        <end position="79"/>
    </location>
    <ligand>
        <name>FMN</name>
        <dbReference type="ChEBI" id="CHEBI:58210"/>
    </ligand>
</feature>
<evidence type="ECO:0000256" key="3">
    <source>
        <dbReference type="ARBA" id="ARBA00022643"/>
    </source>
</evidence>
<dbReference type="Pfam" id="PF10590">
    <property type="entry name" value="PNP_phzG_C"/>
    <property type="match status" value="1"/>
</dbReference>
<evidence type="ECO:0000256" key="5">
    <source>
        <dbReference type="HAMAP-Rule" id="MF_01629"/>
    </source>
</evidence>
<dbReference type="EMBL" id="JBHLZN010000004">
    <property type="protein sequence ID" value="MFB9887099.1"/>
    <property type="molecule type" value="Genomic_DNA"/>
</dbReference>
<dbReference type="GO" id="GO:0004733">
    <property type="term" value="F:pyridoxamine phosphate oxidase activity"/>
    <property type="evidence" value="ECO:0007669"/>
    <property type="project" value="UniProtKB-EC"/>
</dbReference>
<feature type="domain" description="Pyridoxine 5'-phosphate oxidase dimerisation C-terminal" evidence="7">
    <location>
        <begin position="174"/>
        <end position="214"/>
    </location>
</feature>
<comment type="cofactor">
    <cofactor evidence="5">
        <name>FMN</name>
        <dbReference type="ChEBI" id="CHEBI:58210"/>
    </cofactor>
    <text evidence="5">Binds 1 FMN per subunit.</text>
</comment>
<keyword evidence="4 5" id="KW-0560">Oxidoreductase</keyword>
<feature type="binding site" evidence="5">
    <location>
        <begin position="142"/>
        <end position="143"/>
    </location>
    <ligand>
        <name>FMN</name>
        <dbReference type="ChEBI" id="CHEBI:58210"/>
    </ligand>
</feature>
<feature type="binding site" evidence="5">
    <location>
        <position position="129"/>
    </location>
    <ligand>
        <name>substrate</name>
    </ligand>
</feature>
<name>A0ABV5ZG44_9GAMM</name>
<feature type="binding site" evidence="5">
    <location>
        <position position="125"/>
    </location>
    <ligand>
        <name>substrate</name>
    </ligand>
</feature>
<feature type="binding site" evidence="5">
    <location>
        <position position="68"/>
    </location>
    <ligand>
        <name>substrate</name>
    </ligand>
</feature>
<dbReference type="PANTHER" id="PTHR10851">
    <property type="entry name" value="PYRIDOXINE-5-PHOSPHATE OXIDASE"/>
    <property type="match status" value="1"/>
</dbReference>
<feature type="binding site" evidence="5">
    <location>
        <position position="187"/>
    </location>
    <ligand>
        <name>FMN</name>
        <dbReference type="ChEBI" id="CHEBI:58210"/>
    </ligand>
</feature>
<feature type="binding site" evidence="5">
    <location>
        <position position="197"/>
    </location>
    <ligand>
        <name>FMN</name>
        <dbReference type="ChEBI" id="CHEBI:58210"/>
    </ligand>
</feature>
<feature type="binding site" evidence="5">
    <location>
        <position position="107"/>
    </location>
    <ligand>
        <name>FMN</name>
        <dbReference type="ChEBI" id="CHEBI:58210"/>
    </ligand>
</feature>
<protein>
    <recommendedName>
        <fullName evidence="5">Pyridoxine/pyridoxamine 5'-phosphate oxidase</fullName>
        <ecNumber evidence="5">1.4.3.5</ecNumber>
    </recommendedName>
    <alternativeName>
        <fullName evidence="5">PNP/PMP oxidase</fullName>
        <shortName evidence="5">PNPOx</shortName>
    </alternativeName>
    <alternativeName>
        <fullName evidence="5">Pyridoxal 5'-phosphate synthase</fullName>
    </alternativeName>
</protein>
<dbReference type="Gene3D" id="2.30.110.10">
    <property type="entry name" value="Electron Transport, Fmn-binding Protein, Chain A"/>
    <property type="match status" value="1"/>
</dbReference>
<feature type="binding site" evidence="5">
    <location>
        <position position="133"/>
    </location>
    <ligand>
        <name>substrate</name>
    </ligand>
</feature>
<feature type="binding site" evidence="5">
    <location>
        <position position="85"/>
    </location>
    <ligand>
        <name>FMN</name>
        <dbReference type="ChEBI" id="CHEBI:58210"/>
    </ligand>
</feature>
<dbReference type="PROSITE" id="PS01064">
    <property type="entry name" value="PYRIDOX_OXIDASE"/>
    <property type="match status" value="1"/>
</dbReference>
<dbReference type="NCBIfam" id="NF004231">
    <property type="entry name" value="PRK05679.1"/>
    <property type="match status" value="1"/>
</dbReference>
<dbReference type="InterPro" id="IPR019576">
    <property type="entry name" value="Pyridoxamine_oxidase_dimer_C"/>
</dbReference>
<dbReference type="Pfam" id="PF01243">
    <property type="entry name" value="PNPOx_N"/>
    <property type="match status" value="1"/>
</dbReference>
<organism evidence="8 9">
    <name type="scientific">Balneatrix alpica</name>
    <dbReference type="NCBI Taxonomy" id="75684"/>
    <lineage>
        <taxon>Bacteria</taxon>
        <taxon>Pseudomonadati</taxon>
        <taxon>Pseudomonadota</taxon>
        <taxon>Gammaproteobacteria</taxon>
        <taxon>Oceanospirillales</taxon>
        <taxon>Balneatrichaceae</taxon>
        <taxon>Balneatrix</taxon>
    </lineage>
</organism>
<comment type="pathway">
    <text evidence="5">Cofactor metabolism; pyridoxal 5'-phosphate salvage; pyridoxal 5'-phosphate from pyridoxine 5'-phosphate: step 1/1.</text>
</comment>
<evidence type="ECO:0000259" key="6">
    <source>
        <dbReference type="Pfam" id="PF01243"/>
    </source>
</evidence>
<proteinExistence type="inferred from homology"/>
<dbReference type="PIRSF" id="PIRSF000190">
    <property type="entry name" value="Pyd_amn-ph_oxd"/>
    <property type="match status" value="1"/>
</dbReference>
<keyword evidence="9" id="KW-1185">Reference proteome</keyword>
<dbReference type="Proteomes" id="UP001589628">
    <property type="component" value="Unassembled WGS sequence"/>
</dbReference>
<comment type="catalytic activity">
    <reaction evidence="5">
        <text>pyridoxine 5'-phosphate + O2 = pyridoxal 5'-phosphate + H2O2</text>
        <dbReference type="Rhea" id="RHEA:15149"/>
        <dbReference type="ChEBI" id="CHEBI:15379"/>
        <dbReference type="ChEBI" id="CHEBI:16240"/>
        <dbReference type="ChEBI" id="CHEBI:58589"/>
        <dbReference type="ChEBI" id="CHEBI:597326"/>
        <dbReference type="EC" id="1.4.3.5"/>
    </reaction>
</comment>
<comment type="pathway">
    <text evidence="5">Cofactor metabolism; pyridoxal 5'-phosphate salvage; pyridoxal 5'-phosphate from pyridoxamine 5'-phosphate: step 1/1.</text>
</comment>
<comment type="similarity">
    <text evidence="1 5">Belongs to the pyridoxamine 5'-phosphate oxidase family.</text>
</comment>
<dbReference type="InterPro" id="IPR019740">
    <property type="entry name" value="Pyridox_Oxase_CS"/>
</dbReference>
<dbReference type="RefSeq" id="WP_027314292.1">
    <property type="nucleotide sequence ID" value="NZ_JBHLZN010000004.1"/>
</dbReference>
<comment type="caution">
    <text evidence="8">The sequence shown here is derived from an EMBL/GenBank/DDBJ whole genome shotgun (WGS) entry which is preliminary data.</text>
</comment>
<evidence type="ECO:0000256" key="1">
    <source>
        <dbReference type="ARBA" id="ARBA00007301"/>
    </source>
</evidence>
<feature type="binding site" evidence="5">
    <location>
        <position position="84"/>
    </location>
    <ligand>
        <name>FMN</name>
        <dbReference type="ChEBI" id="CHEBI:58210"/>
    </ligand>
</feature>
<accession>A0ABV5ZG44</accession>
<feature type="binding site" evidence="5">
    <location>
        <begin position="193"/>
        <end position="195"/>
    </location>
    <ligand>
        <name>substrate</name>
    </ligand>
</feature>
<dbReference type="SUPFAM" id="SSF50475">
    <property type="entry name" value="FMN-binding split barrel"/>
    <property type="match status" value="1"/>
</dbReference>
<evidence type="ECO:0000259" key="7">
    <source>
        <dbReference type="Pfam" id="PF10590"/>
    </source>
</evidence>
<gene>
    <name evidence="5 8" type="primary">pdxH</name>
    <name evidence="8" type="ORF">ACFFLH_11835</name>
</gene>
<feature type="binding site" evidence="5">
    <location>
        <begin position="63"/>
        <end position="68"/>
    </location>
    <ligand>
        <name>FMN</name>
        <dbReference type="ChEBI" id="CHEBI:58210"/>
    </ligand>
</feature>
<dbReference type="NCBIfam" id="TIGR00558">
    <property type="entry name" value="pdxH"/>
    <property type="match status" value="1"/>
</dbReference>
<dbReference type="InterPro" id="IPR012349">
    <property type="entry name" value="Split_barrel_FMN-bd"/>
</dbReference>
<reference evidence="8 9" key="1">
    <citation type="submission" date="2024-09" db="EMBL/GenBank/DDBJ databases">
        <authorList>
            <person name="Sun Q."/>
            <person name="Mori K."/>
        </authorList>
    </citation>
    <scope>NUCLEOTIDE SEQUENCE [LARGE SCALE GENOMIC DNA]</scope>
    <source>
        <strain evidence="8 9">ATCC 51285</strain>
    </source>
</reference>
<keyword evidence="2 5" id="KW-0285">Flavoprotein</keyword>
<keyword evidence="5" id="KW-0664">Pyridoxine biosynthesis</keyword>
<feature type="domain" description="Pyridoxamine 5'-phosphate oxidase N-terminal" evidence="6">
    <location>
        <begin position="45"/>
        <end position="161"/>
    </location>
</feature>
<dbReference type="InterPro" id="IPR011576">
    <property type="entry name" value="Pyridox_Oxase_N"/>
</dbReference>
<evidence type="ECO:0000313" key="9">
    <source>
        <dbReference type="Proteomes" id="UP001589628"/>
    </source>
</evidence>
<sequence>MSEQDYRDLRREYDAEALRRTMLAASPMEQFGQWLAAAQEKHPDDATSMSLATVDSQGWPSARIVLLKHFDEQGLVWYTDTHSRKGQALAANPRAELLFYWKGLERQVRIQGRVEAVSAAEADQYFNSRPLGSRLSAAASQQSSVVPDRAVLEAAVAAMQERYPDGQVPRPARWGGYRLLPQRFEFWQGRTSRLHDRFEYVRQDDGWLIQRLAP</sequence>
<comment type="function">
    <text evidence="5">Catalyzes the oxidation of either pyridoxine 5'-phosphate (PNP) or pyridoxamine 5'-phosphate (PMP) into pyridoxal 5'-phosphate (PLP).</text>
</comment>
<evidence type="ECO:0000313" key="8">
    <source>
        <dbReference type="EMBL" id="MFB9887099.1"/>
    </source>
</evidence>
<comment type="catalytic activity">
    <reaction evidence="5">
        <text>pyridoxamine 5'-phosphate + O2 + H2O = pyridoxal 5'-phosphate + H2O2 + NH4(+)</text>
        <dbReference type="Rhea" id="RHEA:15817"/>
        <dbReference type="ChEBI" id="CHEBI:15377"/>
        <dbReference type="ChEBI" id="CHEBI:15379"/>
        <dbReference type="ChEBI" id="CHEBI:16240"/>
        <dbReference type="ChEBI" id="CHEBI:28938"/>
        <dbReference type="ChEBI" id="CHEBI:58451"/>
        <dbReference type="ChEBI" id="CHEBI:597326"/>
        <dbReference type="EC" id="1.4.3.5"/>
    </reaction>
</comment>
<evidence type="ECO:0000256" key="4">
    <source>
        <dbReference type="ARBA" id="ARBA00023002"/>
    </source>
</evidence>
<evidence type="ECO:0000256" key="2">
    <source>
        <dbReference type="ARBA" id="ARBA00022630"/>
    </source>
</evidence>